<dbReference type="EMBL" id="MU006071">
    <property type="protein sequence ID" value="KAF2857077.1"/>
    <property type="molecule type" value="Genomic_DNA"/>
</dbReference>
<feature type="region of interest" description="Disordered" evidence="8">
    <location>
        <begin position="1"/>
        <end position="26"/>
    </location>
</feature>
<dbReference type="GO" id="GO:0008233">
    <property type="term" value="F:peptidase activity"/>
    <property type="evidence" value="ECO:0007669"/>
    <property type="project" value="UniProtKB-KW"/>
</dbReference>
<dbReference type="GO" id="GO:0016829">
    <property type="term" value="F:lyase activity"/>
    <property type="evidence" value="ECO:0007669"/>
    <property type="project" value="UniProtKB-KW"/>
</dbReference>
<dbReference type="GO" id="GO:0006508">
    <property type="term" value="P:proteolysis"/>
    <property type="evidence" value="ECO:0007669"/>
    <property type="project" value="UniProtKB-KW"/>
</dbReference>
<evidence type="ECO:0000256" key="7">
    <source>
        <dbReference type="ARBA" id="ARBA00023239"/>
    </source>
</evidence>
<keyword evidence="5" id="KW-0190">Covalent protein-DNA linkage</keyword>
<dbReference type="Proteomes" id="UP000799421">
    <property type="component" value="Unassembled WGS sequence"/>
</dbReference>
<dbReference type="Gene3D" id="3.90.1680.10">
    <property type="entry name" value="SOS response associated peptidase-like"/>
    <property type="match status" value="1"/>
</dbReference>
<dbReference type="GO" id="GO:0003697">
    <property type="term" value="F:single-stranded DNA binding"/>
    <property type="evidence" value="ECO:0007669"/>
    <property type="project" value="InterPro"/>
</dbReference>
<keyword evidence="7" id="KW-0456">Lyase</keyword>
<evidence type="ECO:0000313" key="9">
    <source>
        <dbReference type="EMBL" id="KAF2857077.1"/>
    </source>
</evidence>
<name>A0A6A7BQ71_9PEZI</name>
<evidence type="ECO:0000256" key="3">
    <source>
        <dbReference type="ARBA" id="ARBA00022763"/>
    </source>
</evidence>
<dbReference type="Pfam" id="PF02586">
    <property type="entry name" value="SRAP"/>
    <property type="match status" value="1"/>
</dbReference>
<dbReference type="AlphaFoldDB" id="A0A6A7BQ71"/>
<evidence type="ECO:0000256" key="5">
    <source>
        <dbReference type="ARBA" id="ARBA00023124"/>
    </source>
</evidence>
<dbReference type="InterPro" id="IPR003738">
    <property type="entry name" value="SRAP"/>
</dbReference>
<protein>
    <submittedName>
        <fullName evidence="9">DUF159-domain-containing protein</fullName>
    </submittedName>
</protein>
<evidence type="ECO:0000313" key="10">
    <source>
        <dbReference type="Proteomes" id="UP000799421"/>
    </source>
</evidence>
<dbReference type="SUPFAM" id="SSF143081">
    <property type="entry name" value="BB1717-like"/>
    <property type="match status" value="1"/>
</dbReference>
<keyword evidence="2" id="KW-0645">Protease</keyword>
<evidence type="ECO:0000256" key="2">
    <source>
        <dbReference type="ARBA" id="ARBA00022670"/>
    </source>
</evidence>
<evidence type="ECO:0000256" key="6">
    <source>
        <dbReference type="ARBA" id="ARBA00023125"/>
    </source>
</evidence>
<keyword evidence="4" id="KW-0378">Hydrolase</keyword>
<dbReference type="GO" id="GO:0106300">
    <property type="term" value="P:protein-DNA covalent cross-linking repair"/>
    <property type="evidence" value="ECO:0007669"/>
    <property type="project" value="InterPro"/>
</dbReference>
<evidence type="ECO:0000256" key="1">
    <source>
        <dbReference type="ARBA" id="ARBA00008136"/>
    </source>
</evidence>
<sequence length="706" mass="78962">MTKTRKREVLKPSTASMRRKKQREYDAGYRRSTVALSPTSLDVVERIKGNFGLPSREATINAVFELINSDMFLWAEFMSPRHAPKPEPTALQGALHFALQWHLGSEIARGRASAQVHPMCNRYRISAKQAAVMRACGLEPPFAPDEVFPPTREIFPTGKKTARMGPVVRRSSAGNRPLEMVLMEWGFPTQVPSKRNPEVKLDKYVTNARNLRSPLWGGSLKIPARRCIVPFTWFAEPHPEGGKGDDGKPRQMWFALQDQPIGFFAGLWRPTERGEAYAFVTTSPNDFVRPWHEKAMPAILQPTAFTTWLDGSLDEATELIRPYAGAMPRSAGHGRRDVDEGAFRDDLVPALRLCSIEQLIRCGDPVLGQTATTRRDTGRERHGSKRLVVLAKAEPLASEDAPCLIDLRLCRNQVATLEEDDELFSAPTPDDVRRAGVRQRACDRLQDTIAHTVAMGVVHRLEVIDIDHRDTTVRRSGEIVLEGGAIEQSRETVLVRIAPQRVELLAEPLRLLRRLAKALLGRGGALDHSADNHADVRRIVGQQGRRCLDEIPIETARRIKCVPDNVEDPNGDLIELGRDVVLRFRRDGSPELLDFGGADPDPAVDDRLDTSFKRAIVPEEVAVRGCVVVWRMVEPVIVKKAQDLGARLPALGRAAGVRHRHARSVPLKPFEKRGALRRGKCGLDLFDRRRDWGVGHHIDRLLEKAG</sequence>
<proteinExistence type="inferred from homology"/>
<dbReference type="OrthoDB" id="10509455at2759"/>
<evidence type="ECO:0000256" key="8">
    <source>
        <dbReference type="SAM" id="MobiDB-lite"/>
    </source>
</evidence>
<evidence type="ECO:0000256" key="4">
    <source>
        <dbReference type="ARBA" id="ARBA00022801"/>
    </source>
</evidence>
<keyword evidence="6" id="KW-0238">DNA-binding</keyword>
<keyword evidence="10" id="KW-1185">Reference proteome</keyword>
<dbReference type="PANTHER" id="PTHR13604:SF0">
    <property type="entry name" value="ABASIC SITE PROCESSING PROTEIN HMCES"/>
    <property type="match status" value="1"/>
</dbReference>
<gene>
    <name evidence="9" type="ORF">K470DRAFT_273586</name>
</gene>
<comment type="similarity">
    <text evidence="1">Belongs to the SOS response-associated peptidase family.</text>
</comment>
<reference evidence="9" key="1">
    <citation type="journal article" date="2020" name="Stud. Mycol.">
        <title>101 Dothideomycetes genomes: a test case for predicting lifestyles and emergence of pathogens.</title>
        <authorList>
            <person name="Haridas S."/>
            <person name="Albert R."/>
            <person name="Binder M."/>
            <person name="Bloem J."/>
            <person name="Labutti K."/>
            <person name="Salamov A."/>
            <person name="Andreopoulos B."/>
            <person name="Baker S."/>
            <person name="Barry K."/>
            <person name="Bills G."/>
            <person name="Bluhm B."/>
            <person name="Cannon C."/>
            <person name="Castanera R."/>
            <person name="Culley D."/>
            <person name="Daum C."/>
            <person name="Ezra D."/>
            <person name="Gonzalez J."/>
            <person name="Henrissat B."/>
            <person name="Kuo A."/>
            <person name="Liang C."/>
            <person name="Lipzen A."/>
            <person name="Lutzoni F."/>
            <person name="Magnuson J."/>
            <person name="Mondo S."/>
            <person name="Nolan M."/>
            <person name="Ohm R."/>
            <person name="Pangilinan J."/>
            <person name="Park H.-J."/>
            <person name="Ramirez L."/>
            <person name="Alfaro M."/>
            <person name="Sun H."/>
            <person name="Tritt A."/>
            <person name="Yoshinaga Y."/>
            <person name="Zwiers L.-H."/>
            <person name="Turgeon B."/>
            <person name="Goodwin S."/>
            <person name="Spatafora J."/>
            <person name="Crous P."/>
            <person name="Grigoriev I."/>
        </authorList>
    </citation>
    <scope>NUCLEOTIDE SEQUENCE</scope>
    <source>
        <strain evidence="9">CBS 480.64</strain>
    </source>
</reference>
<organism evidence="9 10">
    <name type="scientific">Piedraia hortae CBS 480.64</name>
    <dbReference type="NCBI Taxonomy" id="1314780"/>
    <lineage>
        <taxon>Eukaryota</taxon>
        <taxon>Fungi</taxon>
        <taxon>Dikarya</taxon>
        <taxon>Ascomycota</taxon>
        <taxon>Pezizomycotina</taxon>
        <taxon>Dothideomycetes</taxon>
        <taxon>Dothideomycetidae</taxon>
        <taxon>Capnodiales</taxon>
        <taxon>Piedraiaceae</taxon>
        <taxon>Piedraia</taxon>
    </lineage>
</organism>
<dbReference type="InterPro" id="IPR036590">
    <property type="entry name" value="SRAP-like"/>
</dbReference>
<accession>A0A6A7BQ71</accession>
<keyword evidence="3" id="KW-0227">DNA damage</keyword>
<dbReference type="PANTHER" id="PTHR13604">
    <property type="entry name" value="DC12-RELATED"/>
    <property type="match status" value="1"/>
</dbReference>